<dbReference type="EMBL" id="CP008874">
    <property type="protein sequence ID" value="AKH98272.1"/>
    <property type="molecule type" value="Genomic_DNA"/>
</dbReference>
<protein>
    <submittedName>
        <fullName evidence="1">Uncharacterized protein</fullName>
    </submittedName>
</protein>
<dbReference type="HOGENOM" id="CLU_2893109_0_0_2"/>
<gene>
    <name evidence="2" type="ORF">HLASA_1787</name>
    <name evidence="1" type="ORF">HLASF_1801</name>
</gene>
<evidence type="ECO:0000313" key="4">
    <source>
        <dbReference type="Proteomes" id="UP000069906"/>
    </source>
</evidence>
<reference evidence="1 4" key="1">
    <citation type="journal article" date="2015" name="ISME J.">
        <title>Elemental sulfur and acetate can support life of a novel strictly anaerobic haloarchaeon.</title>
        <authorList>
            <person name="Sorokin D.Y."/>
            <person name="Kublanov I.V."/>
            <person name="Gavrilov S.N."/>
            <person name="Rojo D."/>
            <person name="Roman P."/>
            <person name="Golyshin P.N."/>
            <person name="Slepak V.Z."/>
            <person name="Smedile F."/>
            <person name="Ferrer M."/>
            <person name="Messina E."/>
            <person name="La Cono V."/>
            <person name="Yakimov M.M."/>
        </authorList>
    </citation>
    <scope>NUCLEOTIDE SEQUENCE [LARGE SCALE GENOMIC DNA]</scope>
    <source>
        <strain evidence="1 4">HSR2</strain>
    </source>
</reference>
<evidence type="ECO:0000313" key="3">
    <source>
        <dbReference type="Proteomes" id="UP000060390"/>
    </source>
</evidence>
<evidence type="ECO:0000313" key="1">
    <source>
        <dbReference type="EMBL" id="AKH98272.1"/>
    </source>
</evidence>
<reference evidence="3" key="2">
    <citation type="submission" date="2015-05" db="EMBL/GenBank/DDBJ databases">
        <title>Complete genome sequence of Halanaeroarchaeum sulfurireducens type strain M27-SA2, a sulfate-reducer haloarchaeon from marine anoxic lake Medee.</title>
        <authorList>
            <person name="Messina E."/>
            <person name="Kublanov I.V."/>
            <person name="Toshchakov S."/>
            <person name="Arcadi E."/>
            <person name="La Spada G."/>
            <person name="La Cono V."/>
            <person name="Yakimov M.M."/>
        </authorList>
    </citation>
    <scope>NUCLEOTIDE SEQUENCE [LARGE SCALE GENOMIC DNA]</scope>
    <source>
        <strain evidence="3">M27-SA2</strain>
    </source>
</reference>
<evidence type="ECO:0000313" key="2">
    <source>
        <dbReference type="EMBL" id="ALG82666.1"/>
    </source>
</evidence>
<name>A0A0F7PC21_9EURY</name>
<dbReference type="KEGG" id="hsf:HLASA_1787"/>
<accession>A0A0F7PC21</accession>
<organism evidence="1 4">
    <name type="scientific">Halanaeroarchaeum sulfurireducens</name>
    <dbReference type="NCBI Taxonomy" id="1604004"/>
    <lineage>
        <taxon>Archaea</taxon>
        <taxon>Methanobacteriati</taxon>
        <taxon>Methanobacteriota</taxon>
        <taxon>Stenosarchaea group</taxon>
        <taxon>Halobacteria</taxon>
        <taxon>Halobacteriales</taxon>
        <taxon>Halobacteriaceae</taxon>
        <taxon>Halanaeroarchaeum</taxon>
    </lineage>
</organism>
<proteinExistence type="predicted"/>
<dbReference type="STRING" id="1604004.HLASA_1787"/>
<dbReference type="Proteomes" id="UP000060390">
    <property type="component" value="Chromosome"/>
</dbReference>
<dbReference type="Proteomes" id="UP000069906">
    <property type="component" value="Chromosome"/>
</dbReference>
<dbReference type="AlphaFoldDB" id="A0A0F7PC21"/>
<keyword evidence="4" id="KW-1185">Reference proteome</keyword>
<dbReference type="KEGG" id="hsu:HLASF_1801"/>
<dbReference type="EMBL" id="CP011564">
    <property type="protein sequence ID" value="ALG82666.1"/>
    <property type="molecule type" value="Genomic_DNA"/>
</dbReference>
<sequence>MLGAIGAYGFGFDRSALVGISGSYKLRYELEDPVPYETKYPQGLRYTTVGDLRNAETTDDML</sequence>
<reference evidence="2 3" key="3">
    <citation type="journal article" date="2016" name="Stand. Genomic Sci.">
        <title>Complete genome sequence of 'Halanaeroarchaeum sulfurireducens' M27-SA2, a sulfur-reducing and acetate-oxidizing haloarchaeon from the deep-sea hypersaline anoxic lake Medee.</title>
        <authorList>
            <person name="Messina E."/>
            <person name="Sorokin D.Y."/>
            <person name="Kublanov I.V."/>
            <person name="Toshchakov S."/>
            <person name="Lopatina A."/>
            <person name="Arcadi E."/>
            <person name="Smedile F."/>
            <person name="La Spada G."/>
            <person name="La Cono V."/>
            <person name="Yakimov M.M."/>
        </authorList>
    </citation>
    <scope>NUCLEOTIDE SEQUENCE [LARGE SCALE GENOMIC DNA]</scope>
    <source>
        <strain evidence="2 3">M27-SA2</strain>
    </source>
</reference>